<dbReference type="SUPFAM" id="SSF56801">
    <property type="entry name" value="Acetyl-CoA synthetase-like"/>
    <property type="match status" value="1"/>
</dbReference>
<dbReference type="Gene3D" id="3.30.300.30">
    <property type="match status" value="1"/>
</dbReference>
<reference evidence="6 7" key="1">
    <citation type="submission" date="2024-07" db="EMBL/GenBank/DDBJ databases">
        <title>Section-level genome sequencing and comparative genomics of Aspergillus sections Usti and Cavernicolus.</title>
        <authorList>
            <consortium name="Lawrence Berkeley National Laboratory"/>
            <person name="Nybo J.L."/>
            <person name="Vesth T.C."/>
            <person name="Theobald S."/>
            <person name="Frisvad J.C."/>
            <person name="Larsen T.O."/>
            <person name="Kjaerboelling I."/>
            <person name="Rothschild-Mancinelli K."/>
            <person name="Lyhne E.K."/>
            <person name="Kogle M.E."/>
            <person name="Barry K."/>
            <person name="Clum A."/>
            <person name="Na H."/>
            <person name="Ledsgaard L."/>
            <person name="Lin J."/>
            <person name="Lipzen A."/>
            <person name="Kuo A."/>
            <person name="Riley R."/>
            <person name="Mondo S."/>
            <person name="Labutti K."/>
            <person name="Haridas S."/>
            <person name="Pangalinan J."/>
            <person name="Salamov A.A."/>
            <person name="Simmons B.A."/>
            <person name="Magnuson J.K."/>
            <person name="Chen J."/>
            <person name="Drula E."/>
            <person name="Henrissat B."/>
            <person name="Wiebenga A."/>
            <person name="Lubbers R.J."/>
            <person name="Gomes A.C."/>
            <person name="Macurrencykelacurrency M.R."/>
            <person name="Stajich J."/>
            <person name="Grigoriev I.V."/>
            <person name="Mortensen U.H."/>
            <person name="De Vries R.P."/>
            <person name="Baker S.E."/>
            <person name="Andersen M.R."/>
        </authorList>
    </citation>
    <scope>NUCLEOTIDE SEQUENCE [LARGE SCALE GENOMIC DNA]</scope>
    <source>
        <strain evidence="6 7">CBS 449.75</strain>
    </source>
</reference>
<feature type="domain" description="Carrier" evidence="5">
    <location>
        <begin position="1"/>
        <end position="72"/>
    </location>
</feature>
<dbReference type="Proteomes" id="UP001610432">
    <property type="component" value="Unassembled WGS sequence"/>
</dbReference>
<dbReference type="CDD" id="cd19537">
    <property type="entry name" value="C_NRPS-like"/>
    <property type="match status" value="1"/>
</dbReference>
<dbReference type="InterPro" id="IPR020806">
    <property type="entry name" value="PKS_PP-bd"/>
</dbReference>
<dbReference type="InterPro" id="IPR042099">
    <property type="entry name" value="ANL_N_sf"/>
</dbReference>
<dbReference type="PROSITE" id="PS50075">
    <property type="entry name" value="CARRIER"/>
    <property type="match status" value="2"/>
</dbReference>
<evidence type="ECO:0000313" key="6">
    <source>
        <dbReference type="EMBL" id="KAL2869630.1"/>
    </source>
</evidence>
<dbReference type="PANTHER" id="PTHR45527:SF11">
    <property type="entry name" value="NONRIBOSOMAL PEPTIDE SYNTHETASE 5"/>
    <property type="match status" value="1"/>
</dbReference>
<dbReference type="PANTHER" id="PTHR45527">
    <property type="entry name" value="NONRIBOSOMAL PEPTIDE SYNTHETASE"/>
    <property type="match status" value="1"/>
</dbReference>
<feature type="domain" description="Carrier" evidence="5">
    <location>
        <begin position="1036"/>
        <end position="1113"/>
    </location>
</feature>
<dbReference type="InterPro" id="IPR023213">
    <property type="entry name" value="CAT-like_dom_sf"/>
</dbReference>
<accession>A0ABR4LYL6</accession>
<comment type="similarity">
    <text evidence="4">Belongs to the NRP synthetase family.</text>
</comment>
<keyword evidence="2" id="KW-0597">Phosphoprotein</keyword>
<dbReference type="SUPFAM" id="SSF47336">
    <property type="entry name" value="ACP-like"/>
    <property type="match status" value="2"/>
</dbReference>
<name>A0ABR4LYL6_9EURO</name>
<sequence>MQINIRNEIACELNVPTAELDDSLSFTALGGHSLSALRLVSTCRRIGLDLALGELLQDIPIKDIISRSTGIYDTAGGLPVPEDTDPSHSDVSFKVNITPSPSPSGPSTRCSTPDTLVTTGSQDAAKVSIPEMQLSLIQSTLANPGNNILAYHHMCSLADLPAMRAAWQQVLEAEPIFRTEFRIEHDRGYLVDTGVTPYRWREVQVPNWEALQVERGKRPSFDNVAFEFQVITIAGDASVACILWHVHHAFIDGFSMQLVMRKVSRAVAGYPVGAGPSFAAIARERDQMVKGRESDARQYWETKREVLEAAASEIRMPRCHVARRSREFWNKVATFMIDVAQSDLLAYAARHHVTVPSVYYAAWALVLSIICDSNLVLLGVVMSGRSLPVPGILNVIGSLVNTLPMGVEVSLGMDTNGFINGVFRQLLQLSAFDWSPPEHGYRRRFSSVLAMQFDIGGHAGTTNEPSSRMNSEIPISITVEDTQAIHLQFAPEYQETQIQLIGTLFARAISCLMRTNYTISMCLEDMLLVSDRQTLLNYGNCLSGLTTETSVHDDLVVLMKAAAAENPEFCAAHQRAQSMSYQELDSWSDCVAIHLSMYISKGDVVCVHARPCMHWLVAIYGILKVGGVYCPLNSKLDPELRNSMFQSSGATAYLTPSAGETKYRPRASRYVWAVEDLLQRQDDNVQDEFEYIPCPEGNAYLCFTSGSTGKPKGVLCAHRGLVAFQRDLEVRLHAQPGRRIAQTMSVSFDGSIHEIFSALGYGATLVLPTPEDPFSHLSDVDSCIFTPSLAATLNPRDYPNLRYVYLVGEQVTQDTNDRWAASAVLYNMYGPTEATCGATIKRLLPGHKVTIGRPNPTTRIYILDRNGRLAPPGVMGQIYLAGIQVSNGYIGQSDLTSERFFPDSIRRGLGERMYATGDTGYWDGDGDLVCLGRNDRQTKLRGFRLDLDDLEVRITKLPGVARAAVARRGDDLVALVQPVTVCAAECRKYMAAVLPTHAIPRYIIPVEQFPMTPVGKLDYRAIAQTADVRHSPSPSTEMSPTEHRVAGIWADILSVDKAKISPDSNFTAAGGHSLLQLRLAGRLNKAFNCSVPMTDIVKAATLRDLSQEIDKLQKQECRKAQRLPPDMGEGSISRMEREWISKYECCTSNASFTVSFACRLDTAVDLARLKQSWDSVLEAHQILRSRYRVCAGRHRRVFSGHAPVAQRVNEYSVLEEINRPFDIANDDLIRVTISPDTLLVTMSHIICDLTTMQLLLCDVERIYNGAEVLGHRPVYMAADAWHRVAADADLAFWASYLKDSPLSKTKRESYAGTSRVSMVPRETALALEDFLRTSHFSHHQLALAAVALALQANHDSIDSVIGGPFLNRWSEPDMSTIGLFLEPLPFRIQFDPKSVPYADAHGFLQSVKCSSQAAISHAIPWQELVCHLGVTPEFPNHPLFETMVTFHTKSGGLSLRVDGVEPLYTWSEGAKFGLMCEFTTLSDGDICLRLEYDEGIYAPHNICNIEHRILTALGLLIRNAPWPEVTGQLCEVDGEETSVAPRHEGSLFLPPLKRT</sequence>
<evidence type="ECO:0000259" key="5">
    <source>
        <dbReference type="PROSITE" id="PS50075"/>
    </source>
</evidence>
<dbReference type="RefSeq" id="XP_070888609.1">
    <property type="nucleotide sequence ID" value="XM_071032516.1"/>
</dbReference>
<dbReference type="PROSITE" id="PS00455">
    <property type="entry name" value="AMP_BINDING"/>
    <property type="match status" value="1"/>
</dbReference>
<dbReference type="PROSITE" id="PS00012">
    <property type="entry name" value="PHOSPHOPANTETHEINE"/>
    <property type="match status" value="1"/>
</dbReference>
<dbReference type="Pfam" id="PF00501">
    <property type="entry name" value="AMP-binding"/>
    <property type="match status" value="1"/>
</dbReference>
<gene>
    <name evidence="6" type="ORF">BJX67DRAFT_379177</name>
</gene>
<dbReference type="Pfam" id="PF13193">
    <property type="entry name" value="AMP-binding_C"/>
    <property type="match status" value="1"/>
</dbReference>
<dbReference type="Pfam" id="PF00668">
    <property type="entry name" value="Condensation"/>
    <property type="match status" value="2"/>
</dbReference>
<dbReference type="InterPro" id="IPR001242">
    <property type="entry name" value="Condensation_dom"/>
</dbReference>
<dbReference type="SMART" id="SM00823">
    <property type="entry name" value="PKS_PP"/>
    <property type="match status" value="2"/>
</dbReference>
<dbReference type="GeneID" id="98147588"/>
<keyword evidence="3" id="KW-0436">Ligase</keyword>
<proteinExistence type="inferred from homology"/>
<dbReference type="Gene3D" id="3.30.559.30">
    <property type="entry name" value="Nonribosomal peptide synthetase, condensation domain"/>
    <property type="match status" value="2"/>
</dbReference>
<dbReference type="InterPro" id="IPR006162">
    <property type="entry name" value="Ppantetheine_attach_site"/>
</dbReference>
<evidence type="ECO:0000256" key="3">
    <source>
        <dbReference type="ARBA" id="ARBA00022598"/>
    </source>
</evidence>
<dbReference type="InterPro" id="IPR000873">
    <property type="entry name" value="AMP-dep_synth/lig_dom"/>
</dbReference>
<evidence type="ECO:0000256" key="2">
    <source>
        <dbReference type="ARBA" id="ARBA00022553"/>
    </source>
</evidence>
<dbReference type="InterPro" id="IPR020845">
    <property type="entry name" value="AMP-binding_CS"/>
</dbReference>
<comment type="caution">
    <text evidence="6">The sequence shown here is derived from an EMBL/GenBank/DDBJ whole genome shotgun (WGS) entry which is preliminary data.</text>
</comment>
<dbReference type="InterPro" id="IPR009081">
    <property type="entry name" value="PP-bd_ACP"/>
</dbReference>
<protein>
    <recommendedName>
        <fullName evidence="5">Carrier domain-containing protein</fullName>
    </recommendedName>
</protein>
<organism evidence="6 7">
    <name type="scientific">Aspergillus lucknowensis</name>
    <dbReference type="NCBI Taxonomy" id="176173"/>
    <lineage>
        <taxon>Eukaryota</taxon>
        <taxon>Fungi</taxon>
        <taxon>Dikarya</taxon>
        <taxon>Ascomycota</taxon>
        <taxon>Pezizomycotina</taxon>
        <taxon>Eurotiomycetes</taxon>
        <taxon>Eurotiomycetidae</taxon>
        <taxon>Eurotiales</taxon>
        <taxon>Aspergillaceae</taxon>
        <taxon>Aspergillus</taxon>
        <taxon>Aspergillus subgen. Nidulantes</taxon>
    </lineage>
</organism>
<dbReference type="InterPro" id="IPR036736">
    <property type="entry name" value="ACP-like_sf"/>
</dbReference>
<evidence type="ECO:0000313" key="7">
    <source>
        <dbReference type="Proteomes" id="UP001610432"/>
    </source>
</evidence>
<dbReference type="Gene3D" id="3.40.50.12780">
    <property type="entry name" value="N-terminal domain of ligase-like"/>
    <property type="match status" value="1"/>
</dbReference>
<dbReference type="Gene3D" id="3.30.559.10">
    <property type="entry name" value="Chloramphenicol acetyltransferase-like domain"/>
    <property type="match status" value="2"/>
</dbReference>
<evidence type="ECO:0000256" key="1">
    <source>
        <dbReference type="ARBA" id="ARBA00022450"/>
    </source>
</evidence>
<dbReference type="SUPFAM" id="SSF52777">
    <property type="entry name" value="CoA-dependent acyltransferases"/>
    <property type="match status" value="4"/>
</dbReference>
<dbReference type="Gene3D" id="1.10.1200.10">
    <property type="entry name" value="ACP-like"/>
    <property type="match status" value="2"/>
</dbReference>
<dbReference type="InterPro" id="IPR025110">
    <property type="entry name" value="AMP-bd_C"/>
</dbReference>
<keyword evidence="1" id="KW-0596">Phosphopantetheine</keyword>
<dbReference type="EMBL" id="JBFXLQ010000009">
    <property type="protein sequence ID" value="KAL2869630.1"/>
    <property type="molecule type" value="Genomic_DNA"/>
</dbReference>
<keyword evidence="7" id="KW-1185">Reference proteome</keyword>
<dbReference type="InterPro" id="IPR045851">
    <property type="entry name" value="AMP-bd_C_sf"/>
</dbReference>
<dbReference type="Pfam" id="PF00550">
    <property type="entry name" value="PP-binding"/>
    <property type="match status" value="2"/>
</dbReference>
<evidence type="ECO:0000256" key="4">
    <source>
        <dbReference type="ARBA" id="ARBA00029454"/>
    </source>
</evidence>